<keyword evidence="2" id="KW-0472">Membrane</keyword>
<dbReference type="PANTHER" id="PTHR34814:SF2">
    <property type="entry name" value="DUF3533 DOMAIN-CONTAINING PROTEIN"/>
    <property type="match status" value="1"/>
</dbReference>
<feature type="compositionally biased region" description="Basic and acidic residues" evidence="1">
    <location>
        <begin position="501"/>
        <end position="513"/>
    </location>
</feature>
<accession>A0A0B7KNA3</accession>
<feature type="compositionally biased region" description="Basic and acidic residues" evidence="1">
    <location>
        <begin position="467"/>
        <end position="491"/>
    </location>
</feature>
<dbReference type="InterPro" id="IPR053001">
    <property type="entry name" value="MNNG_permease-like"/>
</dbReference>
<evidence type="ECO:0000313" key="4">
    <source>
        <dbReference type="EMBL" id="CEO56902.1"/>
    </source>
</evidence>
<evidence type="ECO:0000256" key="2">
    <source>
        <dbReference type="SAM" id="Phobius"/>
    </source>
</evidence>
<dbReference type="GO" id="GO:0016020">
    <property type="term" value="C:membrane"/>
    <property type="evidence" value="ECO:0007669"/>
    <property type="project" value="TreeGrafter"/>
</dbReference>
<dbReference type="Pfam" id="PF12051">
    <property type="entry name" value="DUF3533"/>
    <property type="match status" value="1"/>
</dbReference>
<dbReference type="EMBL" id="CDPU01000078">
    <property type="protein sequence ID" value="CEO56902.1"/>
    <property type="molecule type" value="Genomic_DNA"/>
</dbReference>
<name>A0A0B7KNA3_BIOOC</name>
<gene>
    <name evidence="4" type="ORF">BN869_000012960_1</name>
</gene>
<evidence type="ECO:0000256" key="1">
    <source>
        <dbReference type="SAM" id="MobiDB-lite"/>
    </source>
</evidence>
<feature type="region of interest" description="Disordered" evidence="1">
    <location>
        <begin position="441"/>
        <end position="527"/>
    </location>
</feature>
<dbReference type="PANTHER" id="PTHR34814">
    <property type="entry name" value="NITROSOGUANIDINE RESISTANCE PROTEIN SNG1"/>
    <property type="match status" value="1"/>
</dbReference>
<keyword evidence="2" id="KW-1133">Transmembrane helix</keyword>
<evidence type="ECO:0000259" key="3">
    <source>
        <dbReference type="Pfam" id="PF12051"/>
    </source>
</evidence>
<feature type="transmembrane region" description="Helical" evidence="2">
    <location>
        <begin position="339"/>
        <end position="363"/>
    </location>
</feature>
<organism evidence="4">
    <name type="scientific">Bionectria ochroleuca</name>
    <name type="common">Gliocladium roseum</name>
    <dbReference type="NCBI Taxonomy" id="29856"/>
    <lineage>
        <taxon>Eukaryota</taxon>
        <taxon>Fungi</taxon>
        <taxon>Dikarya</taxon>
        <taxon>Ascomycota</taxon>
        <taxon>Pezizomycotina</taxon>
        <taxon>Sordariomycetes</taxon>
        <taxon>Hypocreomycetidae</taxon>
        <taxon>Hypocreales</taxon>
        <taxon>Bionectriaceae</taxon>
        <taxon>Clonostachys</taxon>
    </lineage>
</organism>
<reference evidence="4" key="1">
    <citation type="submission" date="2015-01" db="EMBL/GenBank/DDBJ databases">
        <authorList>
            <person name="Durling Mikael"/>
        </authorList>
    </citation>
    <scope>NUCLEOTIDE SEQUENCE</scope>
</reference>
<feature type="compositionally biased region" description="Basic and acidic residues" evidence="1">
    <location>
        <begin position="441"/>
        <end position="457"/>
    </location>
</feature>
<feature type="transmembrane region" description="Helical" evidence="2">
    <location>
        <begin position="306"/>
        <end position="332"/>
    </location>
</feature>
<feature type="transmembrane region" description="Helical" evidence="2">
    <location>
        <begin position="274"/>
        <end position="294"/>
    </location>
</feature>
<keyword evidence="2" id="KW-0812">Transmembrane</keyword>
<dbReference type="InterPro" id="IPR022703">
    <property type="entry name" value="DUF3533"/>
</dbReference>
<protein>
    <recommendedName>
        <fullName evidence="3">DUF3533 domain-containing protein</fullName>
    </recommendedName>
</protein>
<feature type="transmembrane region" description="Helical" evidence="2">
    <location>
        <begin position="230"/>
        <end position="254"/>
    </location>
</feature>
<feature type="domain" description="DUF3533" evidence="3">
    <location>
        <begin position="41"/>
        <end position="400"/>
    </location>
</feature>
<sequence>MQASPARKFYPRAWENRLPISHPDIRAIRGKFFKAALINFWLILLLFFGLFCYLFASLYHEGRRTHNLNVLWVDFDGGVIGEAVRNAYQRLKSDGFPNLIERPTRDFPLEKDVKRAVCKTDYWAALYTSPGASDRLSLALSGVNASRYNASDVLSFIWNEAKYPTIVDSLISSNLHTLADAARVAYVALNGSWALSNLPPNNGPALSAFANPWTLSSVDIQPTAQGTRTVYNTIVIVLVLIQDFFFLATLNALYGEFKVYTRISPVRIILVRDIISIFFTMLGSLLLTCAIWAFRDEWSVSGSQFALTWLILWLFAHVNFLMLDIFTIWLPVQFVPMALITWVVINVTSIILPFALSPSFYYWGYALPAHNVYEALIDIWSSGCNPHLHRALPILFAYEVNGIFWTALGVYKRCHGAVIIEETNKEAMRMRIETALRIEREGEEHRLGEERSEKNAQDDEAGTSSAADRRIGNMEEESLSRRRAGDDRAQIESDLENVTSRIERMETRARRMADTGPSFYLVGSRSE</sequence>
<proteinExistence type="predicted"/>
<feature type="transmembrane region" description="Helical" evidence="2">
    <location>
        <begin position="36"/>
        <end position="59"/>
    </location>
</feature>
<dbReference type="AlphaFoldDB" id="A0A0B7KNA3"/>